<dbReference type="Pfam" id="PF20517">
    <property type="entry name" value="TMEM127"/>
    <property type="match status" value="1"/>
</dbReference>
<dbReference type="STRING" id="282301.A0A267EFL8"/>
<feature type="transmembrane region" description="Helical" evidence="2">
    <location>
        <begin position="204"/>
        <end position="227"/>
    </location>
</feature>
<keyword evidence="5" id="KW-1185">Reference proteome</keyword>
<feature type="compositionally biased region" description="Low complexity" evidence="1">
    <location>
        <begin position="43"/>
        <end position="52"/>
    </location>
</feature>
<feature type="transmembrane region" description="Helical" evidence="2">
    <location>
        <begin position="172"/>
        <end position="192"/>
    </location>
</feature>
<evidence type="ECO:0000256" key="1">
    <source>
        <dbReference type="SAM" id="MobiDB-lite"/>
    </source>
</evidence>
<evidence type="ECO:0000256" key="2">
    <source>
        <dbReference type="SAM" id="Phobius"/>
    </source>
</evidence>
<organism evidence="4 5">
    <name type="scientific">Macrostomum lignano</name>
    <dbReference type="NCBI Taxonomy" id="282301"/>
    <lineage>
        <taxon>Eukaryota</taxon>
        <taxon>Metazoa</taxon>
        <taxon>Spiralia</taxon>
        <taxon>Lophotrochozoa</taxon>
        <taxon>Platyhelminthes</taxon>
        <taxon>Rhabditophora</taxon>
        <taxon>Macrostomorpha</taxon>
        <taxon>Macrostomida</taxon>
        <taxon>Macrostomidae</taxon>
        <taxon>Macrostomum</taxon>
    </lineage>
</organism>
<gene>
    <name evidence="4" type="ORF">BOX15_Mlig011314g1</name>
</gene>
<feature type="compositionally biased region" description="Polar residues" evidence="1">
    <location>
        <begin position="334"/>
        <end position="344"/>
    </location>
</feature>
<dbReference type="PANTHER" id="PTHR28358:SF1">
    <property type="entry name" value="TRANSMEMBRANE PROTEIN 127"/>
    <property type="match status" value="1"/>
</dbReference>
<evidence type="ECO:0000313" key="4">
    <source>
        <dbReference type="EMBL" id="PAA59744.1"/>
    </source>
</evidence>
<feature type="domain" description="Transmembrane protein 127 transmembrane region" evidence="3">
    <location>
        <begin position="160"/>
        <end position="272"/>
    </location>
</feature>
<comment type="caution">
    <text evidence="4">The sequence shown here is derived from an EMBL/GenBank/DDBJ whole genome shotgun (WGS) entry which is preliminary data.</text>
</comment>
<keyword evidence="2" id="KW-0812">Transmembrane</keyword>
<feature type="compositionally biased region" description="Polar residues" evidence="1">
    <location>
        <begin position="24"/>
        <end position="42"/>
    </location>
</feature>
<dbReference type="InterPro" id="IPR033331">
    <property type="entry name" value="TMEM127"/>
</dbReference>
<feature type="compositionally biased region" description="Basic residues" evidence="1">
    <location>
        <begin position="296"/>
        <end position="305"/>
    </location>
</feature>
<name>A0A267EFL8_9PLAT</name>
<dbReference type="PANTHER" id="PTHR28358">
    <property type="entry name" value="TRANSMEMBRANE PROTEIN 127"/>
    <property type="match status" value="1"/>
</dbReference>
<reference evidence="4 5" key="1">
    <citation type="submission" date="2017-06" db="EMBL/GenBank/DDBJ databases">
        <title>A platform for efficient transgenesis in Macrostomum lignano, a flatworm model organism for stem cell research.</title>
        <authorList>
            <person name="Berezikov E."/>
        </authorList>
    </citation>
    <scope>NUCLEOTIDE SEQUENCE [LARGE SCALE GENOMIC DNA]</scope>
    <source>
        <strain evidence="4">DV1</strain>
        <tissue evidence="4">Whole organism</tissue>
    </source>
</reference>
<sequence>SQQDDTELLQPLLNEADAAEADASMQQEQQVSSTIPDASSDGQQQQQQQQQQTNPRIPVLTRTRAWFCTRLANARRDSELLDPYQEASRNLPAAVCSGCVLALLAMSSGAADWFYTRGGGCNWVYIGTGAFLANGELFQRTRGDASSLVWRVGDDSYIDCVNNDVVITVRTVLTLLLVAVAFTIMQLLLDLFAPNARLLKVVQFNATGSITTSLVCVTACGLAYWAAELIRGVQEATQLRPDSHVTVSLCSGYYLVGAAGLLSILAAAFNCLYQPRHIRRLRMSLAQTPASSARSSRSRRHRRRSQSQSQSQSSRSRRSLWPFRLRNRLSLNSGDVVVNSNQPSAQPPSAYPDDGLGPPPDDEFDEAQLLLGIADYDPPAYEVEFGEQPQQQPSEADTDVAPVQP</sequence>
<evidence type="ECO:0000259" key="3">
    <source>
        <dbReference type="Pfam" id="PF20517"/>
    </source>
</evidence>
<feature type="region of interest" description="Disordered" evidence="1">
    <location>
        <begin position="284"/>
        <end position="319"/>
    </location>
</feature>
<accession>A0A267EFL8</accession>
<dbReference type="GO" id="GO:0016020">
    <property type="term" value="C:membrane"/>
    <property type="evidence" value="ECO:0007669"/>
    <property type="project" value="TreeGrafter"/>
</dbReference>
<dbReference type="GO" id="GO:0008285">
    <property type="term" value="P:negative regulation of cell population proliferation"/>
    <property type="evidence" value="ECO:0007669"/>
    <property type="project" value="InterPro"/>
</dbReference>
<dbReference type="Proteomes" id="UP000215902">
    <property type="component" value="Unassembled WGS sequence"/>
</dbReference>
<keyword evidence="2" id="KW-1133">Transmembrane helix</keyword>
<proteinExistence type="predicted"/>
<feature type="region of interest" description="Disordered" evidence="1">
    <location>
        <begin position="1"/>
        <end position="56"/>
    </location>
</feature>
<feature type="transmembrane region" description="Helical" evidence="2">
    <location>
        <begin position="252"/>
        <end position="273"/>
    </location>
</feature>
<dbReference type="AlphaFoldDB" id="A0A267EFL8"/>
<protein>
    <recommendedName>
        <fullName evidence="3">Transmembrane protein 127 transmembrane region domain-containing protein</fullName>
    </recommendedName>
</protein>
<dbReference type="EMBL" id="NIVC01002235">
    <property type="protein sequence ID" value="PAA59744.1"/>
    <property type="molecule type" value="Genomic_DNA"/>
</dbReference>
<evidence type="ECO:0000313" key="5">
    <source>
        <dbReference type="Proteomes" id="UP000215902"/>
    </source>
</evidence>
<keyword evidence="2" id="KW-0472">Membrane</keyword>
<dbReference type="InterPro" id="IPR046795">
    <property type="entry name" value="TMEM127_TM"/>
</dbReference>
<feature type="non-terminal residue" evidence="4">
    <location>
        <position position="1"/>
    </location>
</feature>
<feature type="region of interest" description="Disordered" evidence="1">
    <location>
        <begin position="334"/>
        <end position="405"/>
    </location>
</feature>
<dbReference type="GO" id="GO:0032007">
    <property type="term" value="P:negative regulation of TOR signaling"/>
    <property type="evidence" value="ECO:0007669"/>
    <property type="project" value="InterPro"/>
</dbReference>